<name>A0AAD8PTQ0_9PEZI</name>
<comment type="caution">
    <text evidence="1">The sequence shown here is derived from an EMBL/GenBank/DDBJ whole genome shotgun (WGS) entry which is preliminary data.</text>
</comment>
<organism evidence="1 2">
    <name type="scientific">Colletotrichum navitas</name>
    <dbReference type="NCBI Taxonomy" id="681940"/>
    <lineage>
        <taxon>Eukaryota</taxon>
        <taxon>Fungi</taxon>
        <taxon>Dikarya</taxon>
        <taxon>Ascomycota</taxon>
        <taxon>Pezizomycotina</taxon>
        <taxon>Sordariomycetes</taxon>
        <taxon>Hypocreomycetidae</taxon>
        <taxon>Glomerellales</taxon>
        <taxon>Glomerellaceae</taxon>
        <taxon>Colletotrichum</taxon>
        <taxon>Colletotrichum graminicola species complex</taxon>
    </lineage>
</organism>
<dbReference type="GeneID" id="85442644"/>
<accession>A0AAD8PTQ0</accession>
<keyword evidence="2" id="KW-1185">Reference proteome</keyword>
<gene>
    <name evidence="1" type="ORF">LY79DRAFT_561421</name>
</gene>
<proteinExistence type="predicted"/>
<reference evidence="1" key="1">
    <citation type="submission" date="2021-06" db="EMBL/GenBank/DDBJ databases">
        <title>Comparative genomics, transcriptomics and evolutionary studies reveal genomic signatures of adaptation to plant cell wall in hemibiotrophic fungi.</title>
        <authorList>
            <consortium name="DOE Joint Genome Institute"/>
            <person name="Baroncelli R."/>
            <person name="Diaz J.F."/>
            <person name="Benocci T."/>
            <person name="Peng M."/>
            <person name="Battaglia E."/>
            <person name="Haridas S."/>
            <person name="Andreopoulos W."/>
            <person name="Labutti K."/>
            <person name="Pangilinan J."/>
            <person name="Floch G.L."/>
            <person name="Makela M.R."/>
            <person name="Henrissat B."/>
            <person name="Grigoriev I.V."/>
            <person name="Crouch J.A."/>
            <person name="De Vries R.P."/>
            <person name="Sukno S.A."/>
            <person name="Thon M.R."/>
        </authorList>
    </citation>
    <scope>NUCLEOTIDE SEQUENCE</scope>
    <source>
        <strain evidence="1">CBS 125086</strain>
    </source>
</reference>
<sequence length="72" mass="7977">MAELRFTQITFAPNYQVNVCLVRILAGFASEMSPPASLGASAPHPSRCPQTLVAQHTRWHTRLLGHHSKDKP</sequence>
<evidence type="ECO:0000313" key="1">
    <source>
        <dbReference type="EMBL" id="KAK1580540.1"/>
    </source>
</evidence>
<dbReference type="RefSeq" id="XP_060411577.1">
    <property type="nucleotide sequence ID" value="XM_060558404.1"/>
</dbReference>
<dbReference type="AlphaFoldDB" id="A0AAD8PTQ0"/>
<dbReference type="EMBL" id="JAHLJV010000054">
    <property type="protein sequence ID" value="KAK1580540.1"/>
    <property type="molecule type" value="Genomic_DNA"/>
</dbReference>
<dbReference type="Proteomes" id="UP001230504">
    <property type="component" value="Unassembled WGS sequence"/>
</dbReference>
<evidence type="ECO:0000313" key="2">
    <source>
        <dbReference type="Proteomes" id="UP001230504"/>
    </source>
</evidence>
<protein>
    <submittedName>
        <fullName evidence="1">Uncharacterized protein</fullName>
    </submittedName>
</protein>